<name>A0A0A0BXT3_9CELL</name>
<evidence type="ECO:0000256" key="6">
    <source>
        <dbReference type="ARBA" id="ARBA00023315"/>
    </source>
</evidence>
<evidence type="ECO:0000256" key="4">
    <source>
        <dbReference type="ARBA" id="ARBA00022679"/>
    </source>
</evidence>
<protein>
    <submittedName>
        <fullName evidence="8">Lipid A biosynthesis acyltransferase</fullName>
    </submittedName>
</protein>
<keyword evidence="2" id="KW-1003">Cell membrane</keyword>
<sequence length="343" mass="36898">MTVDGSRLFVSAWRLAGRLPEPVVRAALAVGAEAATLLRGSGVRRLEQNLHRARPEASPRELRRLARQGMRTYMRYYAEAFTLPGLAWERVEARVRVEGDDAVRAVLAEGGSVVLALAHQGNWDLAGAWATRALGPVTTVAERLEPAEVFDEFLALREGIGLRILPLDRGGEVFRELVRTVRAGGVVVPLLADRDLTASGVEVDLLGERARVAAGPAALAVTTGAPLMATSIQHERLRGARRRAARARWGIVIRFLPVEVDPGTPRAERVAALTQGWVDVLGAEISRDPTHWHMLQRVFVADLDPERYAAVVAADDTAARGGREQGTGASGGHPGGVTDEVAP</sequence>
<feature type="compositionally biased region" description="Gly residues" evidence="7">
    <location>
        <begin position="324"/>
        <end position="335"/>
    </location>
</feature>
<dbReference type="AlphaFoldDB" id="A0A0A0BXT3"/>
<proteinExistence type="predicted"/>
<keyword evidence="5" id="KW-0472">Membrane</keyword>
<evidence type="ECO:0000313" key="9">
    <source>
        <dbReference type="Proteomes" id="UP000029839"/>
    </source>
</evidence>
<organism evidence="8 9">
    <name type="scientific">Cellulomonas carbonis T26</name>
    <dbReference type="NCBI Taxonomy" id="947969"/>
    <lineage>
        <taxon>Bacteria</taxon>
        <taxon>Bacillati</taxon>
        <taxon>Actinomycetota</taxon>
        <taxon>Actinomycetes</taxon>
        <taxon>Micrococcales</taxon>
        <taxon>Cellulomonadaceae</taxon>
        <taxon>Cellulomonas</taxon>
    </lineage>
</organism>
<dbReference type="GO" id="GO:0016746">
    <property type="term" value="F:acyltransferase activity"/>
    <property type="evidence" value="ECO:0007669"/>
    <property type="project" value="UniProtKB-KW"/>
</dbReference>
<dbReference type="GO" id="GO:0009247">
    <property type="term" value="P:glycolipid biosynthetic process"/>
    <property type="evidence" value="ECO:0007669"/>
    <property type="project" value="UniProtKB-ARBA"/>
</dbReference>
<reference evidence="8 9" key="1">
    <citation type="submission" date="2013-08" db="EMBL/GenBank/DDBJ databases">
        <title>Genome sequencing of Cellulomonas carbonis T26.</title>
        <authorList>
            <person name="Chen F."/>
            <person name="Li Y."/>
            <person name="Wang G."/>
        </authorList>
    </citation>
    <scope>NUCLEOTIDE SEQUENCE [LARGE SCALE GENOMIC DNA]</scope>
    <source>
        <strain evidence="8 9">T26</strain>
    </source>
</reference>
<gene>
    <name evidence="8" type="ORF">N868_09620</name>
</gene>
<dbReference type="EMBL" id="AXCY01000003">
    <property type="protein sequence ID" value="KGM12522.1"/>
    <property type="molecule type" value="Genomic_DNA"/>
</dbReference>
<evidence type="ECO:0000313" key="8">
    <source>
        <dbReference type="EMBL" id="KGM12522.1"/>
    </source>
</evidence>
<evidence type="ECO:0000256" key="7">
    <source>
        <dbReference type="SAM" id="MobiDB-lite"/>
    </source>
</evidence>
<evidence type="ECO:0000256" key="2">
    <source>
        <dbReference type="ARBA" id="ARBA00022475"/>
    </source>
</evidence>
<dbReference type="PANTHER" id="PTHR30606:SF10">
    <property type="entry name" value="PHOSPHATIDYLINOSITOL MANNOSIDE ACYLTRANSFERASE"/>
    <property type="match status" value="1"/>
</dbReference>
<dbReference type="Pfam" id="PF03279">
    <property type="entry name" value="Lip_A_acyltrans"/>
    <property type="match status" value="1"/>
</dbReference>
<keyword evidence="9" id="KW-1185">Reference proteome</keyword>
<comment type="caution">
    <text evidence="8">The sequence shown here is derived from an EMBL/GenBank/DDBJ whole genome shotgun (WGS) entry which is preliminary data.</text>
</comment>
<dbReference type="Proteomes" id="UP000029839">
    <property type="component" value="Unassembled WGS sequence"/>
</dbReference>
<feature type="region of interest" description="Disordered" evidence="7">
    <location>
        <begin position="318"/>
        <end position="343"/>
    </location>
</feature>
<dbReference type="InterPro" id="IPR004960">
    <property type="entry name" value="LipA_acyltrans"/>
</dbReference>
<dbReference type="PANTHER" id="PTHR30606">
    <property type="entry name" value="LIPID A BIOSYNTHESIS LAUROYL ACYLTRANSFERASE"/>
    <property type="match status" value="1"/>
</dbReference>
<evidence type="ECO:0000256" key="3">
    <source>
        <dbReference type="ARBA" id="ARBA00022519"/>
    </source>
</evidence>
<keyword evidence="3" id="KW-0997">Cell inner membrane</keyword>
<evidence type="ECO:0000256" key="5">
    <source>
        <dbReference type="ARBA" id="ARBA00023136"/>
    </source>
</evidence>
<dbReference type="RefSeq" id="WP_052425796.1">
    <property type="nucleotide sequence ID" value="NZ_AXCY01000003.1"/>
</dbReference>
<evidence type="ECO:0000256" key="1">
    <source>
        <dbReference type="ARBA" id="ARBA00004533"/>
    </source>
</evidence>
<reference evidence="8 9" key="2">
    <citation type="journal article" date="2015" name="Stand. Genomic Sci.">
        <title>Draft genome sequence of Cellulomonas carbonis T26(T) and comparative analysis of six Cellulomonas genomes.</title>
        <authorList>
            <person name="Zhuang W."/>
            <person name="Zhang S."/>
            <person name="Xia X."/>
            <person name="Wang G."/>
        </authorList>
    </citation>
    <scope>NUCLEOTIDE SEQUENCE [LARGE SCALE GENOMIC DNA]</scope>
    <source>
        <strain evidence="8 9">T26</strain>
    </source>
</reference>
<keyword evidence="6 8" id="KW-0012">Acyltransferase</keyword>
<keyword evidence="4 8" id="KW-0808">Transferase</keyword>
<comment type="subcellular location">
    <subcellularLocation>
        <location evidence="1">Cell inner membrane</location>
    </subcellularLocation>
</comment>
<dbReference type="GO" id="GO:0005886">
    <property type="term" value="C:plasma membrane"/>
    <property type="evidence" value="ECO:0007669"/>
    <property type="project" value="UniProtKB-SubCell"/>
</dbReference>
<dbReference type="NCBIfam" id="NF005919">
    <property type="entry name" value="PRK07920.1"/>
    <property type="match status" value="1"/>
</dbReference>
<accession>A0A0A0BXT3</accession>
<dbReference type="CDD" id="cd07984">
    <property type="entry name" value="LPLAT_LABLAT-like"/>
    <property type="match status" value="1"/>
</dbReference>
<dbReference type="OrthoDB" id="9803456at2"/>